<feature type="transmembrane region" description="Helical" evidence="1">
    <location>
        <begin position="6"/>
        <end position="35"/>
    </location>
</feature>
<name>A0A5N5X3A2_9EURO</name>
<dbReference type="Proteomes" id="UP000326565">
    <property type="component" value="Unassembled WGS sequence"/>
</dbReference>
<evidence type="ECO:0000256" key="1">
    <source>
        <dbReference type="SAM" id="Phobius"/>
    </source>
</evidence>
<organism evidence="2 3">
    <name type="scientific">Aspergillus leporis</name>
    <dbReference type="NCBI Taxonomy" id="41062"/>
    <lineage>
        <taxon>Eukaryota</taxon>
        <taxon>Fungi</taxon>
        <taxon>Dikarya</taxon>
        <taxon>Ascomycota</taxon>
        <taxon>Pezizomycotina</taxon>
        <taxon>Eurotiomycetes</taxon>
        <taxon>Eurotiomycetidae</taxon>
        <taxon>Eurotiales</taxon>
        <taxon>Aspergillaceae</taxon>
        <taxon>Aspergillus</taxon>
        <taxon>Aspergillus subgen. Circumdati</taxon>
    </lineage>
</organism>
<keyword evidence="1" id="KW-0472">Membrane</keyword>
<feature type="transmembrane region" description="Helical" evidence="1">
    <location>
        <begin position="74"/>
        <end position="96"/>
    </location>
</feature>
<reference evidence="2 3" key="1">
    <citation type="submission" date="2019-04" db="EMBL/GenBank/DDBJ databases">
        <title>Friends and foes A comparative genomics study of 23 Aspergillus species from section Flavi.</title>
        <authorList>
            <consortium name="DOE Joint Genome Institute"/>
            <person name="Kjaerbolling I."/>
            <person name="Vesth T."/>
            <person name="Frisvad J.C."/>
            <person name="Nybo J.L."/>
            <person name="Theobald S."/>
            <person name="Kildgaard S."/>
            <person name="Isbrandt T."/>
            <person name="Kuo A."/>
            <person name="Sato A."/>
            <person name="Lyhne E.K."/>
            <person name="Kogle M.E."/>
            <person name="Wiebenga A."/>
            <person name="Kun R.S."/>
            <person name="Lubbers R.J."/>
            <person name="Makela M.R."/>
            <person name="Barry K."/>
            <person name="Chovatia M."/>
            <person name="Clum A."/>
            <person name="Daum C."/>
            <person name="Haridas S."/>
            <person name="He G."/>
            <person name="LaButti K."/>
            <person name="Lipzen A."/>
            <person name="Mondo S."/>
            <person name="Riley R."/>
            <person name="Salamov A."/>
            <person name="Simmons B.A."/>
            <person name="Magnuson J.K."/>
            <person name="Henrissat B."/>
            <person name="Mortensen U.H."/>
            <person name="Larsen T.O."/>
            <person name="Devries R.P."/>
            <person name="Grigoriev I.V."/>
            <person name="Machida M."/>
            <person name="Baker S.E."/>
            <person name="Andersen M.R."/>
        </authorList>
    </citation>
    <scope>NUCLEOTIDE SEQUENCE [LARGE SCALE GENOMIC DNA]</scope>
    <source>
        <strain evidence="2 3">CBS 151.66</strain>
    </source>
</reference>
<evidence type="ECO:0000313" key="2">
    <source>
        <dbReference type="EMBL" id="KAB8074487.1"/>
    </source>
</evidence>
<evidence type="ECO:0000313" key="3">
    <source>
        <dbReference type="Proteomes" id="UP000326565"/>
    </source>
</evidence>
<keyword evidence="3" id="KW-1185">Reference proteome</keyword>
<dbReference type="OrthoDB" id="10021397at2759"/>
<sequence length="147" mass="16200">MIVLYILMACGGAALFVAVHTSITIPLLYVVMILLYGWIMPKTGYYILWYLLCGFFMLIGSILMYAVHYDTTPAHIYGYCILMGLDMTTAQAAYAVGPTLVMPERMTECIQFMNIAQGKSQLLGLAIFQSRTTSGLTSLLTGKGVFP</sequence>
<keyword evidence="1" id="KW-1133">Transmembrane helix</keyword>
<dbReference type="EMBL" id="ML732209">
    <property type="protein sequence ID" value="KAB8074487.1"/>
    <property type="molecule type" value="Genomic_DNA"/>
</dbReference>
<evidence type="ECO:0008006" key="4">
    <source>
        <dbReference type="Google" id="ProtNLM"/>
    </source>
</evidence>
<gene>
    <name evidence="2" type="ORF">BDV29DRAFT_156612</name>
</gene>
<feature type="transmembrane region" description="Helical" evidence="1">
    <location>
        <begin position="47"/>
        <end position="68"/>
    </location>
</feature>
<accession>A0A5N5X3A2</accession>
<keyword evidence="1" id="KW-0812">Transmembrane</keyword>
<protein>
    <recommendedName>
        <fullName evidence="4">Major facilitator superfamily domain-containing protein</fullName>
    </recommendedName>
</protein>
<proteinExistence type="predicted"/>
<dbReference type="AlphaFoldDB" id="A0A5N5X3A2"/>